<dbReference type="EMBL" id="AP018111">
    <property type="protein sequence ID" value="BAX58357.1"/>
    <property type="molecule type" value="Genomic_DNA"/>
</dbReference>
<reference evidence="2 3" key="1">
    <citation type="journal article" date="2017" name="Genome Announc.">
        <title>Complete Genome Sequence of Burkholderia stabilis FERMP-21014.</title>
        <authorList>
            <person name="Konishi K."/>
            <person name="Kumagai T."/>
            <person name="Sakasegawa S."/>
            <person name="Tamura T."/>
        </authorList>
    </citation>
    <scope>NUCLEOTIDE SEQUENCE [LARGE SCALE GENOMIC DNA]</scope>
    <source>
        <strain evidence="2 3">FERMP-21014</strain>
    </source>
</reference>
<dbReference type="RefSeq" id="WP_172902914.1">
    <property type="nucleotide sequence ID" value="NZ_AP018111.1"/>
</dbReference>
<organism evidence="2 3">
    <name type="scientific">Burkholderia stabilis</name>
    <dbReference type="NCBI Taxonomy" id="95485"/>
    <lineage>
        <taxon>Bacteria</taxon>
        <taxon>Pseudomonadati</taxon>
        <taxon>Pseudomonadota</taxon>
        <taxon>Betaproteobacteria</taxon>
        <taxon>Burkholderiales</taxon>
        <taxon>Burkholderiaceae</taxon>
        <taxon>Burkholderia</taxon>
        <taxon>Burkholderia cepacia complex</taxon>
    </lineage>
</organism>
<protein>
    <submittedName>
        <fullName evidence="2">ATPase</fullName>
    </submittedName>
</protein>
<name>A0A1Y1BLC5_9BURK</name>
<dbReference type="SUPFAM" id="SSF52540">
    <property type="entry name" value="P-loop containing nucleoside triphosphate hydrolases"/>
    <property type="match status" value="1"/>
</dbReference>
<feature type="domain" description="CobQ/CobB/MinD/ParA nucleotide binding" evidence="1">
    <location>
        <begin position="8"/>
        <end position="255"/>
    </location>
</feature>
<accession>A0A1Y1BLC5</accession>
<gene>
    <name evidence="2" type="ORF">BSFP_011710</name>
</gene>
<dbReference type="AlphaFoldDB" id="A0A1Y1BLC5"/>
<dbReference type="InterPro" id="IPR002586">
    <property type="entry name" value="CobQ/CobB/MinD/ParA_Nub-bd_dom"/>
</dbReference>
<dbReference type="Proteomes" id="UP000218432">
    <property type="component" value="Chromosome 1"/>
</dbReference>
<dbReference type="PANTHER" id="PTHR13696:SF99">
    <property type="entry name" value="COBYRINIC ACID AC-DIAMIDE SYNTHASE"/>
    <property type="match status" value="1"/>
</dbReference>
<dbReference type="PANTHER" id="PTHR13696">
    <property type="entry name" value="P-LOOP CONTAINING NUCLEOSIDE TRIPHOSPHATE HYDROLASE"/>
    <property type="match status" value="1"/>
</dbReference>
<dbReference type="CDD" id="cd02042">
    <property type="entry name" value="ParAB_family"/>
    <property type="match status" value="1"/>
</dbReference>
<evidence type="ECO:0000313" key="2">
    <source>
        <dbReference type="EMBL" id="BAX58357.1"/>
    </source>
</evidence>
<proteinExistence type="predicted"/>
<dbReference type="Pfam" id="PF01656">
    <property type="entry name" value="CbiA"/>
    <property type="match status" value="1"/>
</dbReference>
<evidence type="ECO:0000259" key="1">
    <source>
        <dbReference type="Pfam" id="PF01656"/>
    </source>
</evidence>
<dbReference type="InterPro" id="IPR027417">
    <property type="entry name" value="P-loop_NTPase"/>
</dbReference>
<dbReference type="InterPro" id="IPR050678">
    <property type="entry name" value="DNA_Partitioning_ATPase"/>
</dbReference>
<evidence type="ECO:0000313" key="3">
    <source>
        <dbReference type="Proteomes" id="UP000218432"/>
    </source>
</evidence>
<sequence length="356" mass="38803">MSLLRSYAIWNNKGGVGKSTITFHLASRYAEEHPDVNVLVIDLCPQSNSSMMLLGGGVEGEQHVLDLCMAATPKTVVGYLSAVIAGGAGAPLPDPWDFVVTTRDYNDQMPDNVFLLCGDGNLEPMAPAISAASAAPALTPTTQPWKWVHQIFWNFINNIAAPDDEEWMIFIDTNPSFSIYTELAVSAAQRLITPVNADDSSRVATNAMFILLHGQTPPHPIYGTWTYASQAQRYGLAVPQIHVIVGNRLTQYDGAATAFKALSDATADTLFSAFSTHPIYFTETPNPPQSLTDFRDEYAVALRDFNTAGVVSAHLGRPLSSMEQGYYEVHGQQVKVNADRVSECIQALDELIAYID</sequence>
<dbReference type="Gene3D" id="3.40.50.300">
    <property type="entry name" value="P-loop containing nucleotide triphosphate hydrolases"/>
    <property type="match status" value="1"/>
</dbReference>